<dbReference type="EMBL" id="KK207696">
    <property type="protein sequence ID" value="EZF57252.1"/>
    <property type="molecule type" value="Genomic_DNA"/>
</dbReference>
<dbReference type="Proteomes" id="UP000023758">
    <property type="component" value="Unassembled WGS sequence"/>
</dbReference>
<protein>
    <submittedName>
        <fullName evidence="1">Uncharacterized protein</fullName>
    </submittedName>
</protein>
<gene>
    <name evidence="1" type="ORF">H103_00480</name>
</gene>
<sequence>MRMANESRFTRLRASPVGEAGWLIMQESRACLQPALMHNLHITTPTRSREASNFSFHDRFAVEAKIQLSAYSTLKKGENKRSKFSFSQCLDPAPSRPCSIDVNPCNGWGVTLHIIRWQCYHEWKKILMSCVPSRELGWSLKHNQTCVTGFFMSTLVLCAPG</sequence>
<evidence type="ECO:0000313" key="1">
    <source>
        <dbReference type="EMBL" id="EZF57252.1"/>
    </source>
</evidence>
<dbReference type="AlphaFoldDB" id="A0A022WFV2"/>
<organism evidence="1">
    <name type="scientific">Trichophyton rubrum CBS 288.86</name>
    <dbReference type="NCBI Taxonomy" id="1215330"/>
    <lineage>
        <taxon>Eukaryota</taxon>
        <taxon>Fungi</taxon>
        <taxon>Dikarya</taxon>
        <taxon>Ascomycota</taxon>
        <taxon>Pezizomycotina</taxon>
        <taxon>Eurotiomycetes</taxon>
        <taxon>Eurotiomycetidae</taxon>
        <taxon>Onygenales</taxon>
        <taxon>Arthrodermataceae</taxon>
        <taxon>Trichophyton</taxon>
    </lineage>
</organism>
<dbReference type="HOGENOM" id="CLU_1644929_0_0_1"/>
<name>A0A022WFV2_TRIRU</name>
<reference evidence="1" key="1">
    <citation type="submission" date="2014-02" db="EMBL/GenBank/DDBJ databases">
        <title>The Genome Sequence of Trichophyton rubrum (morphotype fischeri) CBS 288.86.</title>
        <authorList>
            <consortium name="The Broad Institute Genomics Platform"/>
            <person name="Cuomo C.A."/>
            <person name="White T.C."/>
            <person name="Graser Y."/>
            <person name="Martinez-Rossi N."/>
            <person name="Heitman J."/>
            <person name="Young S.K."/>
            <person name="Zeng Q."/>
            <person name="Gargeya S."/>
            <person name="Abouelleil A."/>
            <person name="Alvarado L."/>
            <person name="Chapman S.B."/>
            <person name="Gainer-Dewar J."/>
            <person name="Goldberg J."/>
            <person name="Griggs A."/>
            <person name="Gujja S."/>
            <person name="Hansen M."/>
            <person name="Howarth C."/>
            <person name="Imamovic A."/>
            <person name="Larimer J."/>
            <person name="Martinez D."/>
            <person name="Murphy C."/>
            <person name="Pearson M.D."/>
            <person name="Persinoti G."/>
            <person name="Poon T."/>
            <person name="Priest M."/>
            <person name="Roberts A.D."/>
            <person name="Saif S."/>
            <person name="Shea T.D."/>
            <person name="Sykes S.N."/>
            <person name="Wortman J."/>
            <person name="Nusbaum C."/>
            <person name="Birren B."/>
        </authorList>
    </citation>
    <scope>NUCLEOTIDE SEQUENCE [LARGE SCALE GENOMIC DNA]</scope>
    <source>
        <strain evidence="1">CBS 288.86</strain>
    </source>
</reference>
<proteinExistence type="predicted"/>
<accession>A0A022WFV2</accession>